<dbReference type="HOGENOM" id="CLU_195407_0_0_6"/>
<dbReference type="Proteomes" id="UP000006764">
    <property type="component" value="Chromosome"/>
</dbReference>
<dbReference type="KEGG" id="apac:S7S_15465"/>
<reference evidence="2 3" key="1">
    <citation type="journal article" date="2012" name="J. Bacteriol.">
        <title>Genome sequence of an alkane-degrading bacterium, Alcanivorax pacificus type strain W11-5, isolated from deep sea sediment.</title>
        <authorList>
            <person name="Lai Q."/>
            <person name="Shao Z."/>
        </authorList>
    </citation>
    <scope>NUCLEOTIDE SEQUENCE [LARGE SCALE GENOMIC DNA]</scope>
    <source>
        <strain evidence="2 3">W11-5</strain>
    </source>
</reference>
<accession>A0A0B4XRX0</accession>
<evidence type="ECO:0000313" key="3">
    <source>
        <dbReference type="Proteomes" id="UP000006764"/>
    </source>
</evidence>
<keyword evidence="1" id="KW-0472">Membrane</keyword>
<feature type="transmembrane region" description="Helical" evidence="1">
    <location>
        <begin position="54"/>
        <end position="73"/>
    </location>
</feature>
<evidence type="ECO:0000256" key="1">
    <source>
        <dbReference type="SAM" id="Phobius"/>
    </source>
</evidence>
<keyword evidence="1" id="KW-1133">Transmembrane helix</keyword>
<organism evidence="2 3">
    <name type="scientific">Isoalcanivorax pacificus W11-5</name>
    <dbReference type="NCBI Taxonomy" id="391936"/>
    <lineage>
        <taxon>Bacteria</taxon>
        <taxon>Pseudomonadati</taxon>
        <taxon>Pseudomonadota</taxon>
        <taxon>Gammaproteobacteria</taxon>
        <taxon>Oceanospirillales</taxon>
        <taxon>Alcanivoracaceae</taxon>
        <taxon>Isoalcanivorax</taxon>
    </lineage>
</organism>
<name>A0A0B4XRX0_9GAMM</name>
<dbReference type="AlphaFoldDB" id="A0A0B4XRX0"/>
<feature type="transmembrane region" description="Helical" evidence="1">
    <location>
        <begin position="7"/>
        <end position="25"/>
    </location>
</feature>
<proteinExistence type="predicted"/>
<dbReference type="STRING" id="391936.S7S_15465"/>
<gene>
    <name evidence="2" type="ORF">S7S_15465</name>
</gene>
<keyword evidence="1" id="KW-0812">Transmembrane</keyword>
<keyword evidence="3" id="KW-1185">Reference proteome</keyword>
<dbReference type="EMBL" id="CP004387">
    <property type="protein sequence ID" value="AJD49505.1"/>
    <property type="molecule type" value="Genomic_DNA"/>
</dbReference>
<sequence>MIARLEVLLLVIGLLMVLFAYGRYIRRTGDWHGVLVFWRRRLALSVPEFKLQRAGIVVMFLAVALRLVSSIWLV</sequence>
<dbReference type="RefSeq" id="WP_008733490.1">
    <property type="nucleotide sequence ID" value="NZ_CP004387.1"/>
</dbReference>
<protein>
    <submittedName>
        <fullName evidence="2">Uncharacterized protein</fullName>
    </submittedName>
</protein>
<evidence type="ECO:0000313" key="2">
    <source>
        <dbReference type="EMBL" id="AJD49505.1"/>
    </source>
</evidence>